<evidence type="ECO:0000259" key="12">
    <source>
        <dbReference type="Pfam" id="PF01706"/>
    </source>
</evidence>
<keyword evidence="9 11" id="KW-0975">Bacterial flagellum</keyword>
<dbReference type="SUPFAM" id="SSF48029">
    <property type="entry name" value="FliG"/>
    <property type="match status" value="2"/>
</dbReference>
<dbReference type="PANTHER" id="PTHR30534">
    <property type="entry name" value="FLAGELLAR MOTOR SWITCH PROTEIN FLIG"/>
    <property type="match status" value="1"/>
</dbReference>
<comment type="subcellular location">
    <subcellularLocation>
        <location evidence="1 11">Bacterial flagellum basal body</location>
    </subcellularLocation>
    <subcellularLocation>
        <location evidence="2 11">Cell inner membrane</location>
        <topology evidence="2 11">Peripheral membrane protein</topology>
        <orientation evidence="2 11">Cytoplasmic side</orientation>
    </subcellularLocation>
</comment>
<evidence type="ECO:0000259" key="14">
    <source>
        <dbReference type="Pfam" id="PF14842"/>
    </source>
</evidence>
<dbReference type="Pfam" id="PF14841">
    <property type="entry name" value="FliG_M"/>
    <property type="match status" value="1"/>
</dbReference>
<evidence type="ECO:0000256" key="2">
    <source>
        <dbReference type="ARBA" id="ARBA00004515"/>
    </source>
</evidence>
<feature type="domain" description="Flagellar motor switch protein FliG N-terminal" evidence="14">
    <location>
        <begin position="12"/>
        <end position="112"/>
    </location>
</feature>
<keyword evidence="7 11" id="KW-0283">Flagellar rotation</keyword>
<sequence length="338" mass="36579">MSNDDLPDVSGMPKIERAAVLMMTLGESDAAEILKHMGPKEVQAIGSAMSKLPSVKRDVVEAVVSSFIDDVGMHTGLGIGSNDYIRTMLTSALGEEKANGLIDRILLGGNTKGLDTLKWMDGRSVHDIIKYEHPQIQAIVIAYLDPDQSSEVLALFDEKQRLDIILRVSALEAVQPSALQELNTILEKQFSGTAGGQTASMGGVKCSANIMNMMDGSIEADLMDAIKEVDEELGNQIEDLMFVFDNLVEVDDRGIQALLREIQSDTLIIALKGSDDAVKDKFLKNMSKRAGELLMDDLEAKGPVRVSEVETAQREILATARQMAEAGEIVLGGGEDMV</sequence>
<keyword evidence="5 11" id="KW-1003">Cell membrane</keyword>
<dbReference type="PRINTS" id="PR00954">
    <property type="entry name" value="FLGMOTORFLIG"/>
</dbReference>
<evidence type="ECO:0000256" key="4">
    <source>
        <dbReference type="ARBA" id="ARBA00021870"/>
    </source>
</evidence>
<dbReference type="NCBIfam" id="TIGR00207">
    <property type="entry name" value="fliG"/>
    <property type="match status" value="1"/>
</dbReference>
<evidence type="ECO:0000256" key="10">
    <source>
        <dbReference type="ARBA" id="ARBA00025598"/>
    </source>
</evidence>
<comment type="caution">
    <text evidence="15">The sequence shown here is derived from an EMBL/GenBank/DDBJ whole genome shotgun (WGS) entry which is preliminary data.</text>
</comment>
<dbReference type="InterPro" id="IPR028263">
    <property type="entry name" value="FliG_N"/>
</dbReference>
<dbReference type="Gene3D" id="1.10.220.30">
    <property type="match status" value="3"/>
</dbReference>
<comment type="function">
    <text evidence="10 11">FliG is one of three proteins (FliG, FliN, FliM) that forms the rotor-mounted switch complex (C ring), located at the base of the basal body. This complex interacts with the CheY and CheZ chemotaxis proteins, in addition to contacting components of the motor that determine the direction of flagellar rotation.</text>
</comment>
<dbReference type="PIRSF" id="PIRSF003161">
    <property type="entry name" value="FliG"/>
    <property type="match status" value="1"/>
</dbReference>
<evidence type="ECO:0000313" key="16">
    <source>
        <dbReference type="Proteomes" id="UP001501565"/>
    </source>
</evidence>
<evidence type="ECO:0000256" key="5">
    <source>
        <dbReference type="ARBA" id="ARBA00022475"/>
    </source>
</evidence>
<evidence type="ECO:0000259" key="13">
    <source>
        <dbReference type="Pfam" id="PF14841"/>
    </source>
</evidence>
<evidence type="ECO:0000256" key="1">
    <source>
        <dbReference type="ARBA" id="ARBA00004117"/>
    </source>
</evidence>
<evidence type="ECO:0000256" key="8">
    <source>
        <dbReference type="ARBA" id="ARBA00023136"/>
    </source>
</evidence>
<evidence type="ECO:0000256" key="6">
    <source>
        <dbReference type="ARBA" id="ARBA00022500"/>
    </source>
</evidence>
<dbReference type="Proteomes" id="UP001501565">
    <property type="component" value="Unassembled WGS sequence"/>
</dbReference>
<evidence type="ECO:0000256" key="9">
    <source>
        <dbReference type="ARBA" id="ARBA00023143"/>
    </source>
</evidence>
<dbReference type="Pfam" id="PF01706">
    <property type="entry name" value="FliG_C"/>
    <property type="match status" value="1"/>
</dbReference>
<dbReference type="Pfam" id="PF14842">
    <property type="entry name" value="FliG_N"/>
    <property type="match status" value="1"/>
</dbReference>
<keyword evidence="16" id="KW-1185">Reference proteome</keyword>
<dbReference type="PANTHER" id="PTHR30534:SF0">
    <property type="entry name" value="FLAGELLAR MOTOR SWITCH PROTEIN FLIG"/>
    <property type="match status" value="1"/>
</dbReference>
<keyword evidence="15" id="KW-0966">Cell projection</keyword>
<reference evidence="16" key="1">
    <citation type="journal article" date="2019" name="Int. J. Syst. Evol. Microbiol.">
        <title>The Global Catalogue of Microorganisms (GCM) 10K type strain sequencing project: providing services to taxonomists for standard genome sequencing and annotation.</title>
        <authorList>
            <consortium name="The Broad Institute Genomics Platform"/>
            <consortium name="The Broad Institute Genome Sequencing Center for Infectious Disease"/>
            <person name="Wu L."/>
            <person name="Ma J."/>
        </authorList>
    </citation>
    <scope>NUCLEOTIDE SEQUENCE [LARGE SCALE GENOMIC DNA]</scope>
    <source>
        <strain evidence="16">JCM 17551</strain>
    </source>
</reference>
<evidence type="ECO:0000256" key="3">
    <source>
        <dbReference type="ARBA" id="ARBA00010299"/>
    </source>
</evidence>
<dbReference type="InterPro" id="IPR011002">
    <property type="entry name" value="FliG_a-hlx"/>
</dbReference>
<evidence type="ECO:0000256" key="11">
    <source>
        <dbReference type="PIRNR" id="PIRNR003161"/>
    </source>
</evidence>
<keyword evidence="11" id="KW-0997">Cell inner membrane</keyword>
<keyword evidence="15" id="KW-0969">Cilium</keyword>
<dbReference type="InterPro" id="IPR023087">
    <property type="entry name" value="Flg_Motor_Flig_C"/>
</dbReference>
<comment type="similarity">
    <text evidence="3 11">Belongs to the FliG family.</text>
</comment>
<feature type="domain" description="Flagellar motor switch protein FliG C-terminal" evidence="12">
    <location>
        <begin position="225"/>
        <end position="331"/>
    </location>
</feature>
<name>A0ABP7M869_9GAMM</name>
<proteinExistence type="inferred from homology"/>
<feature type="domain" description="Flagellar motor switch protein FliG middle" evidence="13">
    <location>
        <begin position="124"/>
        <end position="194"/>
    </location>
</feature>
<dbReference type="InterPro" id="IPR000090">
    <property type="entry name" value="Flg_Motor_Flig"/>
</dbReference>
<dbReference type="EMBL" id="BAABBN010000004">
    <property type="protein sequence ID" value="GAA3914324.1"/>
    <property type="molecule type" value="Genomic_DNA"/>
</dbReference>
<keyword evidence="6 11" id="KW-0145">Chemotaxis</keyword>
<dbReference type="InterPro" id="IPR032779">
    <property type="entry name" value="FliG_M"/>
</dbReference>
<gene>
    <name evidence="15" type="primary">fliG</name>
    <name evidence="15" type="ORF">GCM10022277_06050</name>
</gene>
<protein>
    <recommendedName>
        <fullName evidence="4 11">Flagellar motor switch protein FliG</fullName>
    </recommendedName>
</protein>
<accession>A0ABP7M869</accession>
<keyword evidence="8 11" id="KW-0472">Membrane</keyword>
<keyword evidence="15" id="KW-0282">Flagellum</keyword>
<evidence type="ECO:0000313" key="15">
    <source>
        <dbReference type="EMBL" id="GAA3914324.1"/>
    </source>
</evidence>
<evidence type="ECO:0000256" key="7">
    <source>
        <dbReference type="ARBA" id="ARBA00022779"/>
    </source>
</evidence>
<organism evidence="15 16">
    <name type="scientific">Litoribacillus peritrichatus</name>
    <dbReference type="NCBI Taxonomy" id="718191"/>
    <lineage>
        <taxon>Bacteria</taxon>
        <taxon>Pseudomonadati</taxon>
        <taxon>Pseudomonadota</taxon>
        <taxon>Gammaproteobacteria</taxon>
        <taxon>Oceanospirillales</taxon>
        <taxon>Oceanospirillaceae</taxon>
        <taxon>Litoribacillus</taxon>
    </lineage>
</organism>